<evidence type="ECO:0000313" key="1">
    <source>
        <dbReference type="EMBL" id="GES24846.1"/>
    </source>
</evidence>
<proteinExistence type="predicted"/>
<accession>A0A5M3XVC2</accession>
<keyword evidence="2" id="KW-1185">Reference proteome</keyword>
<dbReference type="Proteomes" id="UP000377595">
    <property type="component" value="Unassembled WGS sequence"/>
</dbReference>
<dbReference type="AlphaFoldDB" id="A0A5M3XVC2"/>
<evidence type="ECO:0000313" key="2">
    <source>
        <dbReference type="Proteomes" id="UP000377595"/>
    </source>
</evidence>
<organism evidence="1 2">
    <name type="scientific">Acrocarpospora pleiomorpha</name>
    <dbReference type="NCBI Taxonomy" id="90975"/>
    <lineage>
        <taxon>Bacteria</taxon>
        <taxon>Bacillati</taxon>
        <taxon>Actinomycetota</taxon>
        <taxon>Actinomycetes</taxon>
        <taxon>Streptosporangiales</taxon>
        <taxon>Streptosporangiaceae</taxon>
        <taxon>Acrocarpospora</taxon>
    </lineage>
</organism>
<sequence>MGKKRRPRRSSASELKAETIELCQRGTHSVGQVTKDFDLTNTSLLSVKPDQTQSWSRARYGWSGPQVLRRWSRLRVLCG</sequence>
<dbReference type="EMBL" id="BLAF01000057">
    <property type="protein sequence ID" value="GES24846.1"/>
    <property type="molecule type" value="Genomic_DNA"/>
</dbReference>
<reference evidence="1 2" key="1">
    <citation type="submission" date="2019-10" db="EMBL/GenBank/DDBJ databases">
        <title>Whole genome shotgun sequence of Acrocarpospora pleiomorpha NBRC 16267.</title>
        <authorList>
            <person name="Ichikawa N."/>
            <person name="Kimura A."/>
            <person name="Kitahashi Y."/>
            <person name="Komaki H."/>
            <person name="Oguchi A."/>
        </authorList>
    </citation>
    <scope>NUCLEOTIDE SEQUENCE [LARGE SCALE GENOMIC DNA]</scope>
    <source>
        <strain evidence="1 2">NBRC 16267</strain>
    </source>
</reference>
<protein>
    <submittedName>
        <fullName evidence="1">Uncharacterized protein</fullName>
    </submittedName>
</protein>
<gene>
    <name evidence="1" type="ORF">Aple_077450</name>
</gene>
<comment type="caution">
    <text evidence="1">The sequence shown here is derived from an EMBL/GenBank/DDBJ whole genome shotgun (WGS) entry which is preliminary data.</text>
</comment>
<name>A0A5M3XVC2_9ACTN</name>